<keyword evidence="3 4" id="KW-0472">Membrane</keyword>
<dbReference type="GO" id="GO:0022857">
    <property type="term" value="F:transmembrane transporter activity"/>
    <property type="evidence" value="ECO:0007669"/>
    <property type="project" value="InterPro"/>
</dbReference>
<feature type="transmembrane region" description="Helical" evidence="4">
    <location>
        <begin position="190"/>
        <end position="207"/>
    </location>
</feature>
<dbReference type="RefSeq" id="WP_211633295.1">
    <property type="nucleotide sequence ID" value="NZ_CP073100.1"/>
</dbReference>
<evidence type="ECO:0000256" key="1">
    <source>
        <dbReference type="ARBA" id="ARBA00022692"/>
    </source>
</evidence>
<sequence>MDDPTRSRLKANPRRFILFTVLYNSRAYYPVLAVLFTDLGLSLERFVLLNLVWAAAIFLFEVPSGALADTLGRKRLLVFSSLLMVAEMVCLLIAPKDGGTLLFLLCLANRVLSGTSEAAASGADEALAYDSLPPENRAEAWDRVLAAAMRWRSAGIIAAMIVGGLLYDPSFLNSLLPAALHIPVAVAHRLPLALVLIQALACVWITLRMTEPPHPHGETGPTLRKAFRVTIDAARWVFTTPRPLVIVLGGVLVDGVVRNMATLQSEYFRLIQIPEWSFGIIGAVTGGLTLFVPAIAKRLNRKFDTPGNLMLVTIFVALTLAALAPAWPGLGGLVPAMLLVPCMGYLGFTISRALHAVADSSQRATVLSVKGLVFNLGYGVCSLAFSTALAHARVSHPGEPLPWLLAWQVPCFVVAALLFFPWAFRTWNRGRCCGADVSKGLPLH</sequence>
<evidence type="ECO:0000256" key="4">
    <source>
        <dbReference type="SAM" id="Phobius"/>
    </source>
</evidence>
<proteinExistence type="predicted"/>
<dbReference type="Proteomes" id="UP000676169">
    <property type="component" value="Chromosome"/>
</dbReference>
<feature type="transmembrane region" description="Helical" evidence="4">
    <location>
        <begin position="276"/>
        <end position="296"/>
    </location>
</feature>
<reference evidence="5" key="1">
    <citation type="submission" date="2021-04" db="EMBL/GenBank/DDBJ databases">
        <title>Luteolibacter sp. 32A isolated from the skin of an Anderson's salamander (Ambystoma andersonii).</title>
        <authorList>
            <person name="Spergser J."/>
            <person name="Busse H.-J."/>
        </authorList>
    </citation>
    <scope>NUCLEOTIDE SEQUENCE</scope>
    <source>
        <strain evidence="5">32A</strain>
    </source>
</reference>
<dbReference type="EMBL" id="CP073100">
    <property type="protein sequence ID" value="QUE52368.1"/>
    <property type="molecule type" value="Genomic_DNA"/>
</dbReference>
<evidence type="ECO:0000256" key="2">
    <source>
        <dbReference type="ARBA" id="ARBA00022989"/>
    </source>
</evidence>
<keyword evidence="2 4" id="KW-1133">Transmembrane helix</keyword>
<evidence type="ECO:0000313" key="5">
    <source>
        <dbReference type="EMBL" id="QUE52368.1"/>
    </source>
</evidence>
<dbReference type="InterPro" id="IPR011701">
    <property type="entry name" value="MFS"/>
</dbReference>
<name>A0A975J1M1_9BACT</name>
<organism evidence="5 6">
    <name type="scientific">Luteolibacter ambystomatis</name>
    <dbReference type="NCBI Taxonomy" id="2824561"/>
    <lineage>
        <taxon>Bacteria</taxon>
        <taxon>Pseudomonadati</taxon>
        <taxon>Verrucomicrobiota</taxon>
        <taxon>Verrucomicrobiia</taxon>
        <taxon>Verrucomicrobiales</taxon>
        <taxon>Verrucomicrobiaceae</taxon>
        <taxon>Luteolibacter</taxon>
    </lineage>
</organism>
<evidence type="ECO:0000313" key="6">
    <source>
        <dbReference type="Proteomes" id="UP000676169"/>
    </source>
</evidence>
<dbReference type="KEGG" id="lamb:KBB96_05620"/>
<feature type="transmembrane region" description="Helical" evidence="4">
    <location>
        <begin position="48"/>
        <end position="68"/>
    </location>
</feature>
<feature type="transmembrane region" description="Helical" evidence="4">
    <location>
        <begin position="308"/>
        <end position="327"/>
    </location>
</feature>
<keyword evidence="6" id="KW-1185">Reference proteome</keyword>
<feature type="transmembrane region" description="Helical" evidence="4">
    <location>
        <begin position="333"/>
        <end position="351"/>
    </location>
</feature>
<dbReference type="InterPro" id="IPR053160">
    <property type="entry name" value="MFS_DHA3_Transporter"/>
</dbReference>
<dbReference type="PANTHER" id="PTHR23530">
    <property type="entry name" value="TRANSPORT PROTEIN-RELATED"/>
    <property type="match status" value="1"/>
</dbReference>
<dbReference type="AlphaFoldDB" id="A0A975J1M1"/>
<feature type="transmembrane region" description="Helical" evidence="4">
    <location>
        <begin position="75"/>
        <end position="94"/>
    </location>
</feature>
<accession>A0A975J1M1</accession>
<dbReference type="Gene3D" id="1.20.1250.20">
    <property type="entry name" value="MFS general substrate transporter like domains"/>
    <property type="match status" value="1"/>
</dbReference>
<dbReference type="InterPro" id="IPR036259">
    <property type="entry name" value="MFS_trans_sf"/>
</dbReference>
<keyword evidence="1 4" id="KW-0812">Transmembrane</keyword>
<gene>
    <name evidence="5" type="ORF">KBB96_05620</name>
</gene>
<dbReference type="SUPFAM" id="SSF103473">
    <property type="entry name" value="MFS general substrate transporter"/>
    <property type="match status" value="1"/>
</dbReference>
<protein>
    <submittedName>
        <fullName evidence="5">MFS transporter</fullName>
    </submittedName>
</protein>
<evidence type="ECO:0000256" key="3">
    <source>
        <dbReference type="ARBA" id="ARBA00023136"/>
    </source>
</evidence>
<dbReference type="Pfam" id="PF07690">
    <property type="entry name" value="MFS_1"/>
    <property type="match status" value="1"/>
</dbReference>
<feature type="transmembrane region" description="Helical" evidence="4">
    <location>
        <begin position="404"/>
        <end position="424"/>
    </location>
</feature>
<feature type="transmembrane region" description="Helical" evidence="4">
    <location>
        <begin position="372"/>
        <end position="392"/>
    </location>
</feature>
<feature type="transmembrane region" description="Helical" evidence="4">
    <location>
        <begin position="151"/>
        <end position="169"/>
    </location>
</feature>
<dbReference type="PANTHER" id="PTHR23530:SF1">
    <property type="entry name" value="PERMEASE, MAJOR FACILITATOR SUPERFAMILY-RELATED"/>
    <property type="match status" value="1"/>
</dbReference>
<feature type="transmembrane region" description="Helical" evidence="4">
    <location>
        <begin position="16"/>
        <end position="36"/>
    </location>
</feature>